<dbReference type="InParanoid" id="A0A151ZSQ4"/>
<protein>
    <recommendedName>
        <fullName evidence="4">Leucine-rich repeat-containing protein (LRR)</fullName>
    </recommendedName>
</protein>
<dbReference type="STRING" id="361077.A0A151ZSQ4"/>
<dbReference type="FunCoup" id="A0A151ZSQ4">
    <property type="interactions" value="7"/>
</dbReference>
<comment type="caution">
    <text evidence="2">The sequence shown here is derived from an EMBL/GenBank/DDBJ whole genome shotgun (WGS) entry which is preliminary data.</text>
</comment>
<dbReference type="GO" id="GO:0030027">
    <property type="term" value="C:lamellipodium"/>
    <property type="evidence" value="ECO:0007669"/>
    <property type="project" value="TreeGrafter"/>
</dbReference>
<feature type="region of interest" description="Disordered" evidence="1">
    <location>
        <begin position="734"/>
        <end position="780"/>
    </location>
</feature>
<dbReference type="InterPro" id="IPR032675">
    <property type="entry name" value="LRR_dom_sf"/>
</dbReference>
<evidence type="ECO:0008006" key="4">
    <source>
        <dbReference type="Google" id="ProtNLM"/>
    </source>
</evidence>
<dbReference type="GO" id="GO:0016477">
    <property type="term" value="P:cell migration"/>
    <property type="evidence" value="ECO:0007669"/>
    <property type="project" value="TreeGrafter"/>
</dbReference>
<dbReference type="EMBL" id="LODT01000021">
    <property type="protein sequence ID" value="KYQ96814.1"/>
    <property type="molecule type" value="Genomic_DNA"/>
</dbReference>
<gene>
    <name evidence="2" type="ORF">DLAC_04118</name>
</gene>
<feature type="compositionally biased region" description="Polar residues" evidence="1">
    <location>
        <begin position="736"/>
        <end position="748"/>
    </location>
</feature>
<evidence type="ECO:0000313" key="3">
    <source>
        <dbReference type="Proteomes" id="UP000076078"/>
    </source>
</evidence>
<dbReference type="OrthoDB" id="18598at2759"/>
<dbReference type="OMA" id="REDICWE"/>
<dbReference type="Gene3D" id="3.80.10.10">
    <property type="entry name" value="Ribonuclease Inhibitor"/>
    <property type="match status" value="1"/>
</dbReference>
<dbReference type="InterPro" id="IPR051279">
    <property type="entry name" value="PP1-Reg/Actin-Interact_Protein"/>
</dbReference>
<dbReference type="PANTHER" id="PTHR24112">
    <property type="entry name" value="LEUCINE-RICH REPEAT, ISOFORM F-RELATED"/>
    <property type="match status" value="1"/>
</dbReference>
<dbReference type="SUPFAM" id="SSF52047">
    <property type="entry name" value="RNI-like"/>
    <property type="match status" value="2"/>
</dbReference>
<evidence type="ECO:0000256" key="1">
    <source>
        <dbReference type="SAM" id="MobiDB-lite"/>
    </source>
</evidence>
<dbReference type="Pfam" id="PF13516">
    <property type="entry name" value="LRR_6"/>
    <property type="match status" value="3"/>
</dbReference>
<evidence type="ECO:0000313" key="2">
    <source>
        <dbReference type="EMBL" id="KYQ96814.1"/>
    </source>
</evidence>
<reference evidence="2 3" key="1">
    <citation type="submission" date="2015-12" db="EMBL/GenBank/DDBJ databases">
        <title>Dictyostelia acquired genes for synthesis and detection of signals that induce cell-type specialization by lateral gene transfer from prokaryotes.</title>
        <authorList>
            <person name="Gloeckner G."/>
            <person name="Schaap P."/>
        </authorList>
    </citation>
    <scope>NUCLEOTIDE SEQUENCE [LARGE SCALE GENOMIC DNA]</scope>
    <source>
        <strain evidence="2 3">TK</strain>
    </source>
</reference>
<dbReference type="GO" id="GO:0005886">
    <property type="term" value="C:plasma membrane"/>
    <property type="evidence" value="ECO:0007669"/>
    <property type="project" value="TreeGrafter"/>
</dbReference>
<proteinExistence type="predicted"/>
<feature type="compositionally biased region" description="Low complexity" evidence="1">
    <location>
        <begin position="749"/>
        <end position="761"/>
    </location>
</feature>
<organism evidence="2 3">
    <name type="scientific">Tieghemostelium lacteum</name>
    <name type="common">Slime mold</name>
    <name type="synonym">Dictyostelium lacteum</name>
    <dbReference type="NCBI Taxonomy" id="361077"/>
    <lineage>
        <taxon>Eukaryota</taxon>
        <taxon>Amoebozoa</taxon>
        <taxon>Evosea</taxon>
        <taxon>Eumycetozoa</taxon>
        <taxon>Dictyostelia</taxon>
        <taxon>Dictyosteliales</taxon>
        <taxon>Raperosteliaceae</taxon>
        <taxon>Tieghemostelium</taxon>
    </lineage>
</organism>
<name>A0A151ZSQ4_TIELA</name>
<dbReference type="AlphaFoldDB" id="A0A151ZSQ4"/>
<dbReference type="SMART" id="SM00368">
    <property type="entry name" value="LRR_RI"/>
    <property type="match status" value="4"/>
</dbReference>
<dbReference type="InterPro" id="IPR001611">
    <property type="entry name" value="Leu-rich_rpt"/>
</dbReference>
<dbReference type="Proteomes" id="UP000076078">
    <property type="component" value="Unassembled WGS sequence"/>
</dbReference>
<dbReference type="PANTHER" id="PTHR24112:SF37">
    <property type="entry name" value="LEUCINE-RICH REPEAT-CONTAINING PROTEIN"/>
    <property type="match status" value="1"/>
</dbReference>
<sequence length="780" mass="86751">MTEIQLNLPSDCTFGANEKKTVESYLNSKKISNQSGGKKQSLLFYGVFTDVKKKKVWDLSSKAASGEEDKLLVLSSYRFLIFTSQGGKLIQDLHILDLIEYQTTPNNADATLKFRQQTVVFNNAEKVPDLSMAIKNMYMLNFPGMPMAGTLQGNASTLANEVTSCGGFTRSYRCISDFYSAPIREDICWEIDNLFEANQIKDLNLTDWPEPPTPIQGKAMIEALKYNQWFESVSVYANSIGGGCRIGNDGVLAMNSILQTNKRINKLVLQGIQSRESWMTPETWMTLALNNYLHTIDLSYNAIEDRGCQSLCNDWLSTIGREIQSLNLSKCSIGKQGLSLLFKTLRSNKWLSKNIKSLSISDNKLEDACSEMVLFLADAPSLKSFEMANTQPLWSAMKPPASIQKSKETRPIQRLDISGNRLNQKGTQDQSYQDLSAFLQLITPNLIDINLSKCYLTPSSIYTVLSSTINLFRLDLSDNDLGEEGIINLVESLCQTTLPKLKHLYLNRNIYVSSTPQDIITQTLSVTKISSLIGKPSSSNTSSTQSISNAIKSLVRLISPQSFSLCPLETLHIAGNSSGRLRAEIIPLAQALLKNDTITEIDISGHHAGDELAITLGRVIQVNKTLKTLHWDENLTTTVGMEYFSLGFRRNQSLQHMPLPVLDITDFLKQPENSPSMQLIKERLKLSSSAETNPITIQQRVTQLASDIQSQIINNNLRKMKDAINKAVSRKRNEAVISNTMTPKSVPQNTSTSTSTPTTISSPPPINSNSTKDEFVEESI</sequence>
<accession>A0A151ZSQ4</accession>
<dbReference type="GO" id="GO:0034315">
    <property type="term" value="P:regulation of Arp2/3 complex-mediated actin nucleation"/>
    <property type="evidence" value="ECO:0007669"/>
    <property type="project" value="TreeGrafter"/>
</dbReference>
<keyword evidence="3" id="KW-1185">Reference proteome</keyword>